<comment type="caution">
    <text evidence="3">The sequence shown here is derived from an EMBL/GenBank/DDBJ whole genome shotgun (WGS) entry which is preliminary data.</text>
</comment>
<dbReference type="AlphaFoldDB" id="A0A066X7K6"/>
<accession>A0A066X7K6</accession>
<feature type="compositionally biased region" description="Polar residues" evidence="1">
    <location>
        <begin position="317"/>
        <end position="329"/>
    </location>
</feature>
<dbReference type="GO" id="GO:0003824">
    <property type="term" value="F:catalytic activity"/>
    <property type="evidence" value="ECO:0007669"/>
    <property type="project" value="InterPro"/>
</dbReference>
<dbReference type="HOGENOM" id="CLU_000288_34_22_1"/>
<gene>
    <name evidence="3" type="ORF">CSUB01_02199</name>
</gene>
<dbReference type="InterPro" id="IPR035994">
    <property type="entry name" value="Nucleoside_phosphorylase_sf"/>
</dbReference>
<dbReference type="OrthoDB" id="1577640at2759"/>
<name>A0A066X7K6_COLSU</name>
<feature type="region of interest" description="Disordered" evidence="1">
    <location>
        <begin position="317"/>
        <end position="348"/>
    </location>
</feature>
<reference evidence="4" key="1">
    <citation type="journal article" date="2014" name="Genome Announc.">
        <title>Draft genome sequence of Colletotrichum sublineola, a destructive pathogen of cultivated sorghum.</title>
        <authorList>
            <person name="Baroncelli R."/>
            <person name="Sanz-Martin J.M."/>
            <person name="Rech G.E."/>
            <person name="Sukno S.A."/>
            <person name="Thon M.R."/>
        </authorList>
    </citation>
    <scope>NUCLEOTIDE SEQUENCE [LARGE SCALE GENOMIC DNA]</scope>
    <source>
        <strain evidence="4">TX430BB</strain>
    </source>
</reference>
<sequence length="365" mass="39281">MPSQARTPETQDEYTIAVVCAMSFEMSAVRFMLDREHPRLRTKDGDSNMYVLGELSGHNVVLACLPGQQGKGAAATVATNLERTFPRIRWRFLVGIGGGVPSDKHDIRLGDVIVSMPEGQSGGVVQYDLGKDTDAGFVLKGSLWPPPSLLRSAVEMMRSDHLVSDNKIEDFVPAMLQKGSRLAAYQRPSDKPDILFREDYTHDANNASCAQCDTSKAVKRAPRQPEGSVIHYGLIASGDSVLKSSAKRSAAVRSLGDVLCFEMEAAGIMTEFSCIVIRGISDYADSHNNDAWHYFAAAAAAACTKELLAYIDPAEAPSTSAVPTPSVNEASGPDREPASSHSFYGTGIQHSGSGNFSVGNDLHIR</sequence>
<dbReference type="EMBL" id="JMSE01001362">
    <property type="protein sequence ID" value="KDN62015.1"/>
    <property type="molecule type" value="Genomic_DNA"/>
</dbReference>
<dbReference type="Proteomes" id="UP000027238">
    <property type="component" value="Unassembled WGS sequence"/>
</dbReference>
<dbReference type="PANTHER" id="PTHR46082:SF11">
    <property type="entry name" value="AAA+ ATPASE DOMAIN-CONTAINING PROTEIN-RELATED"/>
    <property type="match status" value="1"/>
</dbReference>
<dbReference type="eggNOG" id="ENOG502SHMZ">
    <property type="taxonomic scope" value="Eukaryota"/>
</dbReference>
<keyword evidence="4" id="KW-1185">Reference proteome</keyword>
<protein>
    <submittedName>
        <fullName evidence="3">Putative pfs domain-containing protein</fullName>
    </submittedName>
</protein>
<evidence type="ECO:0000313" key="4">
    <source>
        <dbReference type="Proteomes" id="UP000027238"/>
    </source>
</evidence>
<dbReference type="GO" id="GO:0009116">
    <property type="term" value="P:nucleoside metabolic process"/>
    <property type="evidence" value="ECO:0007669"/>
    <property type="project" value="InterPro"/>
</dbReference>
<feature type="compositionally biased region" description="Polar residues" evidence="1">
    <location>
        <begin position="339"/>
        <end position="348"/>
    </location>
</feature>
<organism evidence="3 4">
    <name type="scientific">Colletotrichum sublineola</name>
    <name type="common">Sorghum anthracnose fungus</name>
    <dbReference type="NCBI Taxonomy" id="1173701"/>
    <lineage>
        <taxon>Eukaryota</taxon>
        <taxon>Fungi</taxon>
        <taxon>Dikarya</taxon>
        <taxon>Ascomycota</taxon>
        <taxon>Pezizomycotina</taxon>
        <taxon>Sordariomycetes</taxon>
        <taxon>Hypocreomycetidae</taxon>
        <taxon>Glomerellales</taxon>
        <taxon>Glomerellaceae</taxon>
        <taxon>Colletotrichum</taxon>
        <taxon>Colletotrichum graminicola species complex</taxon>
    </lineage>
</organism>
<proteinExistence type="predicted"/>
<evidence type="ECO:0000313" key="3">
    <source>
        <dbReference type="EMBL" id="KDN62015.1"/>
    </source>
</evidence>
<dbReference type="InterPro" id="IPR000845">
    <property type="entry name" value="Nucleoside_phosphorylase_d"/>
</dbReference>
<dbReference type="OMA" id="SFEMSAV"/>
<dbReference type="InterPro" id="IPR053137">
    <property type="entry name" value="NLR-like"/>
</dbReference>
<dbReference type="Gene3D" id="3.40.50.1580">
    <property type="entry name" value="Nucleoside phosphorylase domain"/>
    <property type="match status" value="1"/>
</dbReference>
<feature type="domain" description="Nucleoside phosphorylase" evidence="2">
    <location>
        <begin position="15"/>
        <end position="311"/>
    </location>
</feature>
<dbReference type="Pfam" id="PF01048">
    <property type="entry name" value="PNP_UDP_1"/>
    <property type="match status" value="1"/>
</dbReference>
<evidence type="ECO:0000256" key="1">
    <source>
        <dbReference type="SAM" id="MobiDB-lite"/>
    </source>
</evidence>
<dbReference type="SUPFAM" id="SSF53167">
    <property type="entry name" value="Purine and uridine phosphorylases"/>
    <property type="match status" value="1"/>
</dbReference>
<dbReference type="PANTHER" id="PTHR46082">
    <property type="entry name" value="ATP/GTP-BINDING PROTEIN-RELATED"/>
    <property type="match status" value="1"/>
</dbReference>
<evidence type="ECO:0000259" key="2">
    <source>
        <dbReference type="Pfam" id="PF01048"/>
    </source>
</evidence>
<dbReference type="STRING" id="1173701.A0A066X7K6"/>